<dbReference type="InterPro" id="IPR028244">
    <property type="entry name" value="T6SS_Rhs_Vgr_dom"/>
</dbReference>
<dbReference type="InterPro" id="IPR018769">
    <property type="entry name" value="VgrG2_DUF2345"/>
</dbReference>
<dbReference type="InterPro" id="IPR006533">
    <property type="entry name" value="T6SS_Vgr_RhsGE"/>
</dbReference>
<dbReference type="AlphaFoldDB" id="A0A272EPX5"/>
<evidence type="ECO:0000313" key="6">
    <source>
        <dbReference type="EMBL" id="PAS91760.1"/>
    </source>
</evidence>
<dbReference type="Pfam" id="PF13296">
    <property type="entry name" value="T6SS_Vgr"/>
    <property type="match status" value="1"/>
</dbReference>
<protein>
    <submittedName>
        <fullName evidence="5">Rhs element Vgr protein</fullName>
    </submittedName>
    <submittedName>
        <fullName evidence="6">Type IV secretion protein Rhs</fullName>
    </submittedName>
</protein>
<dbReference type="SUPFAM" id="SSF69279">
    <property type="entry name" value="Phage tail proteins"/>
    <property type="match status" value="2"/>
</dbReference>
<gene>
    <name evidence="5" type="ORF">BGI27_14920</name>
    <name evidence="6" type="ORF">CGU29_14675</name>
</gene>
<dbReference type="Pfam" id="PF05954">
    <property type="entry name" value="Phage_GPD"/>
    <property type="match status" value="1"/>
</dbReference>
<dbReference type="Proteomes" id="UP000216107">
    <property type="component" value="Unassembled WGS sequence"/>
</dbReference>
<evidence type="ECO:0000313" key="5">
    <source>
        <dbReference type="EMBL" id="KAF7598134.1"/>
    </source>
</evidence>
<evidence type="ECO:0000259" key="2">
    <source>
        <dbReference type="Pfam" id="PF04717"/>
    </source>
</evidence>
<dbReference type="OrthoDB" id="8590234at2"/>
<dbReference type="Pfam" id="PF10106">
    <property type="entry name" value="DUF2345"/>
    <property type="match status" value="1"/>
</dbReference>
<evidence type="ECO:0000259" key="4">
    <source>
        <dbReference type="Pfam" id="PF13296"/>
    </source>
</evidence>
<dbReference type="Gene3D" id="3.55.50.10">
    <property type="entry name" value="Baseplate protein-like domains"/>
    <property type="match status" value="1"/>
</dbReference>
<accession>A0A272EPX5</accession>
<comment type="caution">
    <text evidence="6">The sequence shown here is derived from an EMBL/GenBank/DDBJ whole genome shotgun (WGS) entry which is preliminary data.</text>
</comment>
<evidence type="ECO:0000259" key="3">
    <source>
        <dbReference type="Pfam" id="PF10106"/>
    </source>
</evidence>
<reference evidence="6 7" key="2">
    <citation type="submission" date="2017-07" db="EMBL/GenBank/DDBJ databases">
        <title>Candidatus Dactylopiibacterium carminicum, a nitrogen-fixing symbiont of the cochineal insect Dactylopius coccus and Dactylopius opuntiae (Hemiptera: Coccoidea: Dactylopiidae).</title>
        <authorList>
            <person name="Vera A."/>
        </authorList>
    </citation>
    <scope>NUCLEOTIDE SEQUENCE [LARGE SCALE GENOMIC DNA]</scope>
    <source>
        <strain evidence="6 7">NFDCM</strain>
    </source>
</reference>
<dbReference type="Gene3D" id="2.30.110.50">
    <property type="match status" value="1"/>
</dbReference>
<name>A0A272EPX5_9RHOO</name>
<dbReference type="Proteomes" id="UP000623509">
    <property type="component" value="Unassembled WGS sequence"/>
</dbReference>
<dbReference type="Gene3D" id="2.40.50.230">
    <property type="entry name" value="Gp5 N-terminal domain"/>
    <property type="match status" value="1"/>
</dbReference>
<dbReference type="NCBIfam" id="TIGR01646">
    <property type="entry name" value="vgr_GE"/>
    <property type="match status" value="1"/>
</dbReference>
<dbReference type="SUPFAM" id="SSF69255">
    <property type="entry name" value="gp5 N-terminal domain-like"/>
    <property type="match status" value="1"/>
</dbReference>
<dbReference type="Gene3D" id="4.10.220.110">
    <property type="match status" value="1"/>
</dbReference>
<dbReference type="RefSeq" id="WP_095525639.1">
    <property type="nucleotide sequence ID" value="NZ_MDUX01000062.1"/>
</dbReference>
<keyword evidence="8" id="KW-1185">Reference proteome</keyword>
<feature type="domain" description="Gp5/Type VI secretion system Vgr protein OB-fold" evidence="2">
    <location>
        <begin position="479"/>
        <end position="550"/>
    </location>
</feature>
<sequence>MSEAAALQGAMDYGLVAFIDAGSNTRLHALGELPPACMGTLELEAFCSLEALSSLYRHELLVLSSNAHIDLDALLGQQLSFSTRLADGSAYPRSGYVIEARRLGADGALTRYQLSLAPWMWQLTQRTDCRVFQEKSALEIVEAVLSTHAPHADWHLAEGVESFIAEAPRRSYCVQYRETDYDFVTRLFAEEGLGFCFVPVDQPQGNEAPRHALLIFAHNDALPEDVCSAQPLGGSGIRFHRAGAQESQDAVTALGAQRVLQASISSALSWDYKQKRAVIEQVEGEAGHASEHLPPLIEHDAPGAYAFASGTMAARALRLAREAREARNKRFVGQGSVRSFAVGHRFLLRNSPLDDAARGRGESPAKVDLLLTHLTQVGVNNLPRPQTETLRVLGEVLGEMLTAIPANADDAAGLLAQAAQRGYANRFEAQRVHIPWRPALQDETGMLLNPRPTAPGVQTATVVGPQGECVPGASGEIHTDALHRVRVQFHWQQIDPMLSAVAPHTTWLRLASRHAGPGLGAQFVPRIGQCVLVGFLEGDIDRPIVLGSLFDGAGENGTQATPGGADAASRSLAPDSRSFMNAKDHSPAHQGNRIAGGHSPAWHGEAAAYGPMRNAAALSGFRSAEFNRPHAGYNQLVFDDTDGQQRIQLASTQAATQLNLGHLIHQADNYRGSHRGDGFELRTDAWGAVRAGRGLLLSTWPIQAAIDQPSSEPMGDATTPVALLRQATELARNASRIAATHQTIRLAANEGSQGANQSTLKCDQAPLPALQQSAKALMDAHTGAVQPSAQSALPHSEASLLTLAGRGGLACVAGQAQQWHCGETLTWASGQDSNYALASHLRIHTGQALGLLSSATGNEHLQLIASQGPVTAQAQADALTLAARQQLKMVSVTGKLDAAAAKKIHLAVAGGAAITIEGGNITVQCPGTLTVHAASKRFAGPGKLDLPLPQMPNSVCKSCLLAARASGSAFAVK</sequence>
<evidence type="ECO:0000256" key="1">
    <source>
        <dbReference type="SAM" id="MobiDB-lite"/>
    </source>
</evidence>
<dbReference type="InterPro" id="IPR037026">
    <property type="entry name" value="Vgr_OB-fold_dom_sf"/>
</dbReference>
<proteinExistence type="predicted"/>
<feature type="domain" description="DUF2345" evidence="3">
    <location>
        <begin position="790"/>
        <end position="941"/>
    </location>
</feature>
<feature type="domain" description="Putative type VI secretion system Rhs element associated Vgr" evidence="4">
    <location>
        <begin position="631"/>
        <end position="735"/>
    </location>
</feature>
<dbReference type="EMBL" id="NMRN01000061">
    <property type="protein sequence ID" value="PAS91760.1"/>
    <property type="molecule type" value="Genomic_DNA"/>
</dbReference>
<dbReference type="EMBL" id="MDUX01000062">
    <property type="protein sequence ID" value="KAF7598134.1"/>
    <property type="molecule type" value="Genomic_DNA"/>
</dbReference>
<organism evidence="6 7">
    <name type="scientific">Candidatus Dactylopiibacterium carminicum</name>
    <dbReference type="NCBI Taxonomy" id="857335"/>
    <lineage>
        <taxon>Bacteria</taxon>
        <taxon>Pseudomonadati</taxon>
        <taxon>Pseudomonadota</taxon>
        <taxon>Betaproteobacteria</taxon>
        <taxon>Rhodocyclales</taxon>
        <taxon>Rhodocyclaceae</taxon>
        <taxon>Candidatus Dactylopiibacterium</taxon>
    </lineage>
</organism>
<dbReference type="Pfam" id="PF04717">
    <property type="entry name" value="Phage_base_V"/>
    <property type="match status" value="1"/>
</dbReference>
<evidence type="ECO:0000313" key="7">
    <source>
        <dbReference type="Proteomes" id="UP000216107"/>
    </source>
</evidence>
<dbReference type="InterPro" id="IPR006531">
    <property type="entry name" value="Gp5/Vgr_OB"/>
</dbReference>
<reference evidence="5 8" key="1">
    <citation type="submission" date="2016-08" db="EMBL/GenBank/DDBJ databases">
        <title>Candidatus Dactylopiibacterium carminicum genome sequence.</title>
        <authorList>
            <person name="Ramirez-Puebla S.T."/>
            <person name="Ormeno-Orrillo E."/>
            <person name="Vera-Ponce De Leon A."/>
            <person name="Luis L."/>
            <person name="Sanchez-Flores A."/>
            <person name="Monica R."/>
            <person name="Martinez-Romero E."/>
        </authorList>
    </citation>
    <scope>NUCLEOTIDE SEQUENCE [LARGE SCALE GENOMIC DNA]</scope>
    <source>
        <strain evidence="5">END1</strain>
    </source>
</reference>
<evidence type="ECO:0000313" key="8">
    <source>
        <dbReference type="Proteomes" id="UP000623509"/>
    </source>
</evidence>
<feature type="region of interest" description="Disordered" evidence="1">
    <location>
        <begin position="577"/>
        <end position="599"/>
    </location>
</feature>